<keyword evidence="1" id="KW-0472">Membrane</keyword>
<dbReference type="RefSeq" id="WP_214361436.1">
    <property type="nucleotide sequence ID" value="NZ_JAEKFT010000010.1"/>
</dbReference>
<dbReference type="Proteomes" id="UP000694660">
    <property type="component" value="Unassembled WGS sequence"/>
</dbReference>
<name>A0A944D7U9_DENI1</name>
<accession>A0A944D7U9</accession>
<evidence type="ECO:0000313" key="2">
    <source>
        <dbReference type="EMBL" id="MBT0961680.1"/>
    </source>
</evidence>
<evidence type="ECO:0000256" key="1">
    <source>
        <dbReference type="SAM" id="Phobius"/>
    </source>
</evidence>
<gene>
    <name evidence="2" type="ORF">I8J34_10905</name>
</gene>
<keyword evidence="1" id="KW-0812">Transmembrane</keyword>
<dbReference type="AlphaFoldDB" id="A0A944D7U9"/>
<sequence>MTKGILILAFWAFGSMILGYAVFTNPGHDVKFGLQFLGFTMAFMLLGALITLACWKLFS</sequence>
<proteinExistence type="predicted"/>
<keyword evidence="3" id="KW-1185">Reference proteome</keyword>
<reference evidence="3" key="1">
    <citation type="journal article" date="2022" name="ISME J.">
        <title>Genetic and phylogenetic analysis of dissimilatory iodate-reducing bacteria identifies potential niches across the world's oceans.</title>
        <authorList>
            <person name="Reyes-Umana V."/>
            <person name="Henning Z."/>
            <person name="Lee K."/>
            <person name="Barnum T.P."/>
            <person name="Coates J.D."/>
        </authorList>
    </citation>
    <scope>NUCLEOTIDE SEQUENCE [LARGE SCALE GENOMIC DNA]</scope>
    <source>
        <strain evidence="3">IR12</strain>
    </source>
</reference>
<organism evidence="2 3">
    <name type="scientific">Denitromonas iodatirespirans</name>
    <dbReference type="NCBI Taxonomy" id="2795389"/>
    <lineage>
        <taxon>Bacteria</taxon>
        <taxon>Pseudomonadati</taxon>
        <taxon>Pseudomonadota</taxon>
        <taxon>Betaproteobacteria</taxon>
        <taxon>Rhodocyclales</taxon>
        <taxon>Zoogloeaceae</taxon>
        <taxon>Denitromonas</taxon>
    </lineage>
</organism>
<keyword evidence="1" id="KW-1133">Transmembrane helix</keyword>
<comment type="caution">
    <text evidence="2">The sequence shown here is derived from an EMBL/GenBank/DDBJ whole genome shotgun (WGS) entry which is preliminary data.</text>
</comment>
<feature type="transmembrane region" description="Helical" evidence="1">
    <location>
        <begin position="35"/>
        <end position="58"/>
    </location>
</feature>
<dbReference type="EMBL" id="JAEKFT010000010">
    <property type="protein sequence ID" value="MBT0961680.1"/>
    <property type="molecule type" value="Genomic_DNA"/>
</dbReference>
<protein>
    <submittedName>
        <fullName evidence="2">Uncharacterized protein</fullName>
    </submittedName>
</protein>
<evidence type="ECO:0000313" key="3">
    <source>
        <dbReference type="Proteomes" id="UP000694660"/>
    </source>
</evidence>